<accession>A0A9D1R830</accession>
<evidence type="ECO:0000313" key="1">
    <source>
        <dbReference type="EMBL" id="HIW82690.1"/>
    </source>
</evidence>
<dbReference type="Proteomes" id="UP000824265">
    <property type="component" value="Unassembled WGS sequence"/>
</dbReference>
<name>A0A9D1R830_9FIRM</name>
<comment type="caution">
    <text evidence="1">The sequence shown here is derived from an EMBL/GenBank/DDBJ whole genome shotgun (WGS) entry which is preliminary data.</text>
</comment>
<reference evidence="1" key="2">
    <citation type="submission" date="2021-04" db="EMBL/GenBank/DDBJ databases">
        <authorList>
            <person name="Gilroy R."/>
        </authorList>
    </citation>
    <scope>NUCLEOTIDE SEQUENCE</scope>
    <source>
        <strain evidence="1">CHK195-6426</strain>
    </source>
</reference>
<dbReference type="Gene3D" id="2.30.30.290">
    <property type="entry name" value="YopX-like domains"/>
    <property type="match status" value="1"/>
</dbReference>
<reference evidence="1" key="1">
    <citation type="journal article" date="2021" name="PeerJ">
        <title>Extensive microbial diversity within the chicken gut microbiome revealed by metagenomics and culture.</title>
        <authorList>
            <person name="Gilroy R."/>
            <person name="Ravi A."/>
            <person name="Getino M."/>
            <person name="Pursley I."/>
            <person name="Horton D.L."/>
            <person name="Alikhan N.F."/>
            <person name="Baker D."/>
            <person name="Gharbi K."/>
            <person name="Hall N."/>
            <person name="Watson M."/>
            <person name="Adriaenssens E.M."/>
            <person name="Foster-Nyarko E."/>
            <person name="Jarju S."/>
            <person name="Secka A."/>
            <person name="Antonio M."/>
            <person name="Oren A."/>
            <person name="Chaudhuri R.R."/>
            <person name="La Ragione R."/>
            <person name="Hildebrand F."/>
            <person name="Pallen M.J."/>
        </authorList>
    </citation>
    <scope>NUCLEOTIDE SEQUENCE</scope>
    <source>
        <strain evidence="1">CHK195-6426</strain>
    </source>
</reference>
<protein>
    <recommendedName>
        <fullName evidence="3">YopX protein domain-containing protein</fullName>
    </recommendedName>
</protein>
<evidence type="ECO:0008006" key="3">
    <source>
        <dbReference type="Google" id="ProtNLM"/>
    </source>
</evidence>
<dbReference type="SUPFAM" id="SSF159006">
    <property type="entry name" value="YopX-like"/>
    <property type="match status" value="1"/>
</dbReference>
<dbReference type="InterPro" id="IPR023385">
    <property type="entry name" value="YopX-like_C"/>
</dbReference>
<dbReference type="EMBL" id="DXGH01000073">
    <property type="protein sequence ID" value="HIW82690.1"/>
    <property type="molecule type" value="Genomic_DNA"/>
</dbReference>
<gene>
    <name evidence="1" type="ORF">H9742_14410</name>
</gene>
<proteinExistence type="predicted"/>
<evidence type="ECO:0000313" key="2">
    <source>
        <dbReference type="Proteomes" id="UP000824265"/>
    </source>
</evidence>
<organism evidence="1 2">
    <name type="scientific">Candidatus Acetatifactor stercoripullorum</name>
    <dbReference type="NCBI Taxonomy" id="2838414"/>
    <lineage>
        <taxon>Bacteria</taxon>
        <taxon>Bacillati</taxon>
        <taxon>Bacillota</taxon>
        <taxon>Clostridia</taxon>
        <taxon>Lachnospirales</taxon>
        <taxon>Lachnospiraceae</taxon>
        <taxon>Acetatifactor</taxon>
    </lineage>
</organism>
<sequence>MGAKKNVIYNHKIEVIGNIFDNRELMEVE</sequence>
<dbReference type="AlphaFoldDB" id="A0A9D1R830"/>